<accession>A0ABV7SV84</accession>
<gene>
    <name evidence="1" type="ORF">ACFONA_12025</name>
</gene>
<dbReference type="RefSeq" id="WP_261294256.1">
    <property type="nucleotide sequence ID" value="NZ_JANQBK010000005.1"/>
</dbReference>
<evidence type="ECO:0000313" key="2">
    <source>
        <dbReference type="Proteomes" id="UP001595713"/>
    </source>
</evidence>
<evidence type="ECO:0008006" key="3">
    <source>
        <dbReference type="Google" id="ProtNLM"/>
    </source>
</evidence>
<organism evidence="1 2">
    <name type="scientific">Sphingomonas hylomeconis</name>
    <dbReference type="NCBI Taxonomy" id="1395958"/>
    <lineage>
        <taxon>Bacteria</taxon>
        <taxon>Pseudomonadati</taxon>
        <taxon>Pseudomonadota</taxon>
        <taxon>Alphaproteobacteria</taxon>
        <taxon>Sphingomonadales</taxon>
        <taxon>Sphingomonadaceae</taxon>
        <taxon>Sphingomonas</taxon>
    </lineage>
</organism>
<name>A0ABV7SV84_9SPHN</name>
<dbReference type="Proteomes" id="UP001595713">
    <property type="component" value="Unassembled WGS sequence"/>
</dbReference>
<sequence>MDLWTFHRYREPRLCVDAIELATDSPAVTLVQGDARYTLALDDRAAAARMAAELATLSDSGAPLWDLMRQAGADGWGALGAFLDSRALIREGHDEARRLLAARHAAIDACIAGTIAAIRDDLPAARRDRLARHAALLHAEAETVLGSDTLGTLGDPFDADRQPNFFLGLIVAEFAYFRRSAPLTLIAASVMLARIAGDDARLPETDAVLEALALYDPQDLEAHLWLVARALADSTGDTAQRFATPPIPDLPMLPGLEFMRRVEVLTRSALRAWGENPYVTLLDALGDRWSPLIAGPFIEQYHVTCRFVEIVAPSLSRRLIAPLRAMMFRYYGEEVGHEALESTTCETLGITQAALDQAVPLPLHFAFVDLLTLVAQIDPVTACASIMVIEGVFGEPPKMSLRLAAVARTNPAFSELAGDHDELNEDLNHNSISRDAFEHIAAVPPATQARVIRRILFLLELNHRAWGGIADFYGPQAALHLQGSLGRPLSPSGDAPPAR</sequence>
<reference evidence="2" key="1">
    <citation type="journal article" date="2019" name="Int. J. Syst. Evol. Microbiol.">
        <title>The Global Catalogue of Microorganisms (GCM) 10K type strain sequencing project: providing services to taxonomists for standard genome sequencing and annotation.</title>
        <authorList>
            <consortium name="The Broad Institute Genomics Platform"/>
            <consortium name="The Broad Institute Genome Sequencing Center for Infectious Disease"/>
            <person name="Wu L."/>
            <person name="Ma J."/>
        </authorList>
    </citation>
    <scope>NUCLEOTIDE SEQUENCE [LARGE SCALE GENOMIC DNA]</scope>
    <source>
        <strain evidence="2">KCTC 42739</strain>
    </source>
</reference>
<proteinExistence type="predicted"/>
<evidence type="ECO:0000313" key="1">
    <source>
        <dbReference type="EMBL" id="MFC3580893.1"/>
    </source>
</evidence>
<comment type="caution">
    <text evidence="1">The sequence shown here is derived from an EMBL/GenBank/DDBJ whole genome shotgun (WGS) entry which is preliminary data.</text>
</comment>
<dbReference type="Gene3D" id="1.20.910.10">
    <property type="entry name" value="Heme oxygenase-like"/>
    <property type="match status" value="1"/>
</dbReference>
<dbReference type="EMBL" id="JBHRXP010000007">
    <property type="protein sequence ID" value="MFC3580893.1"/>
    <property type="molecule type" value="Genomic_DNA"/>
</dbReference>
<dbReference type="InterPro" id="IPR016084">
    <property type="entry name" value="Haem_Oase-like_multi-hlx"/>
</dbReference>
<dbReference type="SUPFAM" id="SSF48613">
    <property type="entry name" value="Heme oxygenase-like"/>
    <property type="match status" value="1"/>
</dbReference>
<protein>
    <recommendedName>
        <fullName evidence="3">Iron-containing redox enzyme family protein</fullName>
    </recommendedName>
</protein>
<keyword evidence="2" id="KW-1185">Reference proteome</keyword>